<dbReference type="InterPro" id="IPR007527">
    <property type="entry name" value="Znf_SWIM"/>
</dbReference>
<dbReference type="Proteomes" id="UP000216758">
    <property type="component" value="Unassembled WGS sequence"/>
</dbReference>
<dbReference type="GO" id="GO:0008270">
    <property type="term" value="F:zinc ion binding"/>
    <property type="evidence" value="ECO:0007669"/>
    <property type="project" value="UniProtKB-KW"/>
</dbReference>
<evidence type="ECO:0000256" key="1">
    <source>
        <dbReference type="PROSITE-ProRule" id="PRU00325"/>
    </source>
</evidence>
<reference evidence="3 4" key="1">
    <citation type="journal article" date="2014" name="Front. Microbiol.">
        <title>Population and genomic analysis of the genus Halorubrum.</title>
        <authorList>
            <person name="Fullmer M.S."/>
            <person name="Soucy S.M."/>
            <person name="Swithers K.S."/>
            <person name="Makkay A.M."/>
            <person name="Wheeler R."/>
            <person name="Ventosa A."/>
            <person name="Gogarten J.P."/>
            <person name="Papke R.T."/>
        </authorList>
    </citation>
    <scope>NUCLEOTIDE SEQUENCE [LARGE SCALE GENOMIC DNA]</scope>
    <source>
        <strain evidence="3 4">G37</strain>
    </source>
</reference>
<dbReference type="EMBL" id="NHPB01000099">
    <property type="protein sequence ID" value="OYR68151.1"/>
    <property type="molecule type" value="Genomic_DNA"/>
</dbReference>
<accession>A0A256JHA8</accession>
<dbReference type="PROSITE" id="PS50966">
    <property type="entry name" value="ZF_SWIM"/>
    <property type="match status" value="1"/>
</dbReference>
<dbReference type="AlphaFoldDB" id="A0A256JHA8"/>
<proteinExistence type="predicted"/>
<sequence length="126" mass="13691">MSKADDGTVGSTTGPGTFDERAAKALTESMTVLDDTLEGDLRDEEFRVYTPTGTYTVDMVAETCDCPDALHRGVRCKHQRRIDYARGAVPIPGWVDRSAVDEQLGQHLSASPRIATADGRTEVFDA</sequence>
<dbReference type="OrthoDB" id="142306at2157"/>
<name>A0A256JHA8_HALEZ</name>
<keyword evidence="1" id="KW-0862">Zinc</keyword>
<keyword evidence="1" id="KW-0479">Metal-binding</keyword>
<gene>
    <name evidence="3" type="ORF">DJ78_14545</name>
</gene>
<evidence type="ECO:0000313" key="3">
    <source>
        <dbReference type="EMBL" id="OYR68151.1"/>
    </source>
</evidence>
<comment type="caution">
    <text evidence="3">The sequence shown here is derived from an EMBL/GenBank/DDBJ whole genome shotgun (WGS) entry which is preliminary data.</text>
</comment>
<organism evidence="3 4">
    <name type="scientific">Halorubrum ezzemoulense</name>
    <name type="common">Halorubrum chaoviator</name>
    <dbReference type="NCBI Taxonomy" id="337243"/>
    <lineage>
        <taxon>Archaea</taxon>
        <taxon>Methanobacteriati</taxon>
        <taxon>Methanobacteriota</taxon>
        <taxon>Stenosarchaea group</taxon>
        <taxon>Halobacteria</taxon>
        <taxon>Halobacteriales</taxon>
        <taxon>Haloferacaceae</taxon>
        <taxon>Halorubrum</taxon>
    </lineage>
</organism>
<feature type="domain" description="SWIM-type" evidence="2">
    <location>
        <begin position="55"/>
        <end position="87"/>
    </location>
</feature>
<dbReference type="RefSeq" id="WP_094583454.1">
    <property type="nucleotide sequence ID" value="NZ_NHPB01000099.1"/>
</dbReference>
<keyword evidence="1" id="KW-0863">Zinc-finger</keyword>
<evidence type="ECO:0000259" key="2">
    <source>
        <dbReference type="PROSITE" id="PS50966"/>
    </source>
</evidence>
<protein>
    <recommendedName>
        <fullName evidence="2">SWIM-type domain-containing protein</fullName>
    </recommendedName>
</protein>
<evidence type="ECO:0000313" key="4">
    <source>
        <dbReference type="Proteomes" id="UP000216758"/>
    </source>
</evidence>